<proteinExistence type="predicted"/>
<keyword evidence="8" id="KW-0520">NAD</keyword>
<dbReference type="InterPro" id="IPR030963">
    <property type="entry name" value="DHQ_synth_fam"/>
</dbReference>
<dbReference type="OrthoDB" id="9806583at2"/>
<keyword evidence="7" id="KW-0862">Zinc</keyword>
<evidence type="ECO:0000256" key="3">
    <source>
        <dbReference type="ARBA" id="ARBA00001947"/>
    </source>
</evidence>
<sequence>MLQKLDKDFRALNEFLSEKNFTKLFFLTDENTHQHCLPLLLASLETDTPYEIIEIESGEGSKNIGTAIQLWEILTEFRADRHSLLVNLGGGVITDLGGFAASVYKRGIPFIHIPTTLLAMCDAALGGKTGIDHWSVKNLVGTFALPKAVFLYPEFLKTLEFRELRSGFAEMLKHGLIADRCHWQELIEIETINSETLSPLIRRSMEIKNSIAAQDFQEKNIRKILNFGHTIGHAVESVFLAAGTPLAHGEAVAAGMMAEAKMAENLGLINTPEMDEVSENILKFFPVPDLSLCENSDLIRLMQNDKKNRDRRISFSLIDGIGSCRYDVTADDAQVEKALNFLRVI</sequence>
<comment type="cofactor">
    <cofactor evidence="1">
        <name>NAD(+)</name>
        <dbReference type="ChEBI" id="CHEBI:57540"/>
    </cofactor>
</comment>
<dbReference type="NCBIfam" id="TIGR01357">
    <property type="entry name" value="aroB"/>
    <property type="match status" value="1"/>
</dbReference>
<evidence type="ECO:0000259" key="13">
    <source>
        <dbReference type="Pfam" id="PF24621"/>
    </source>
</evidence>
<dbReference type="Gene3D" id="1.20.1090.10">
    <property type="entry name" value="Dehydroquinate synthase-like - alpha domain"/>
    <property type="match status" value="1"/>
</dbReference>
<evidence type="ECO:0000313" key="15">
    <source>
        <dbReference type="Proteomes" id="UP000184335"/>
    </source>
</evidence>
<dbReference type="GO" id="GO:0003856">
    <property type="term" value="F:3-dehydroquinate synthase activity"/>
    <property type="evidence" value="ECO:0007669"/>
    <property type="project" value="UniProtKB-UniRule"/>
</dbReference>
<evidence type="ECO:0000256" key="2">
    <source>
        <dbReference type="ARBA" id="ARBA00001941"/>
    </source>
</evidence>
<dbReference type="FunFam" id="3.40.50.1970:FF:000007">
    <property type="entry name" value="Pentafunctional AROM polypeptide"/>
    <property type="match status" value="1"/>
</dbReference>
<keyword evidence="5" id="KW-0479">Metal-binding</keyword>
<dbReference type="EC" id="4.2.3.4" evidence="11"/>
<evidence type="ECO:0000256" key="6">
    <source>
        <dbReference type="ARBA" id="ARBA00022741"/>
    </source>
</evidence>
<protein>
    <recommendedName>
        <fullName evidence="11">3-dehydroquinate synthase</fullName>
        <ecNumber evidence="11">4.2.3.4</ecNumber>
    </recommendedName>
</protein>
<dbReference type="InterPro" id="IPR050071">
    <property type="entry name" value="Dehydroquinate_synthase"/>
</dbReference>
<evidence type="ECO:0000313" key="14">
    <source>
        <dbReference type="EMBL" id="SHI56497.1"/>
    </source>
</evidence>
<evidence type="ECO:0000259" key="12">
    <source>
        <dbReference type="Pfam" id="PF01761"/>
    </source>
</evidence>
<dbReference type="Pfam" id="PF24621">
    <property type="entry name" value="DHQS_C"/>
    <property type="match status" value="1"/>
</dbReference>
<feature type="domain" description="3-dehydroquinate synthase N-terminal" evidence="12">
    <location>
        <begin position="53"/>
        <end position="165"/>
    </location>
</feature>
<dbReference type="PANTHER" id="PTHR43622">
    <property type="entry name" value="3-DEHYDROQUINATE SYNTHASE"/>
    <property type="match status" value="1"/>
</dbReference>
<dbReference type="SUPFAM" id="SSF56796">
    <property type="entry name" value="Dehydroquinate synthase-like"/>
    <property type="match status" value="1"/>
</dbReference>
<feature type="domain" description="3-dehydroquinate synthase C-terminal" evidence="13">
    <location>
        <begin position="167"/>
        <end position="308"/>
    </location>
</feature>
<comment type="cofactor">
    <cofactor evidence="2">
        <name>Co(2+)</name>
        <dbReference type="ChEBI" id="CHEBI:48828"/>
    </cofactor>
</comment>
<evidence type="ECO:0000256" key="8">
    <source>
        <dbReference type="ARBA" id="ARBA00023027"/>
    </source>
</evidence>
<name>A0A1M6C628_9FLAO</name>
<evidence type="ECO:0000256" key="11">
    <source>
        <dbReference type="NCBIfam" id="TIGR01357"/>
    </source>
</evidence>
<dbReference type="GO" id="GO:0009423">
    <property type="term" value="P:chorismate biosynthetic process"/>
    <property type="evidence" value="ECO:0007669"/>
    <property type="project" value="UniProtKB-UniRule"/>
</dbReference>
<dbReference type="GO" id="GO:0046872">
    <property type="term" value="F:metal ion binding"/>
    <property type="evidence" value="ECO:0007669"/>
    <property type="project" value="UniProtKB-KW"/>
</dbReference>
<organism evidence="14 15">
    <name type="scientific">Cruoricaptor ignavus</name>
    <dbReference type="NCBI Taxonomy" id="1118202"/>
    <lineage>
        <taxon>Bacteria</taxon>
        <taxon>Pseudomonadati</taxon>
        <taxon>Bacteroidota</taxon>
        <taxon>Flavobacteriia</taxon>
        <taxon>Flavobacteriales</taxon>
        <taxon>Weeksellaceae</taxon>
        <taxon>Cruoricaptor</taxon>
    </lineage>
</organism>
<dbReference type="InterPro" id="IPR016037">
    <property type="entry name" value="DHQ_synth_AroB"/>
</dbReference>
<evidence type="ECO:0000256" key="5">
    <source>
        <dbReference type="ARBA" id="ARBA00022723"/>
    </source>
</evidence>
<keyword evidence="10" id="KW-0170">Cobalt</keyword>
<evidence type="ECO:0000256" key="7">
    <source>
        <dbReference type="ARBA" id="ARBA00022833"/>
    </source>
</evidence>
<reference evidence="14 15" key="1">
    <citation type="submission" date="2016-11" db="EMBL/GenBank/DDBJ databases">
        <authorList>
            <person name="Jaros S."/>
            <person name="Januszkiewicz K."/>
            <person name="Wedrychowicz H."/>
        </authorList>
    </citation>
    <scope>NUCLEOTIDE SEQUENCE [LARGE SCALE GENOMIC DNA]</scope>
    <source>
        <strain evidence="14 15">DSM 25479</strain>
    </source>
</reference>
<dbReference type="AlphaFoldDB" id="A0A1M6C628"/>
<accession>A0A1M6C628</accession>
<dbReference type="EMBL" id="FQYI01000002">
    <property type="protein sequence ID" value="SHI56497.1"/>
    <property type="molecule type" value="Genomic_DNA"/>
</dbReference>
<dbReference type="GO" id="GO:0005737">
    <property type="term" value="C:cytoplasm"/>
    <property type="evidence" value="ECO:0007669"/>
    <property type="project" value="InterPro"/>
</dbReference>
<keyword evidence="6" id="KW-0547">Nucleotide-binding</keyword>
<dbReference type="GO" id="GO:0000166">
    <property type="term" value="F:nucleotide binding"/>
    <property type="evidence" value="ECO:0007669"/>
    <property type="project" value="UniProtKB-KW"/>
</dbReference>
<dbReference type="Proteomes" id="UP000184335">
    <property type="component" value="Unassembled WGS sequence"/>
</dbReference>
<dbReference type="GO" id="GO:0009073">
    <property type="term" value="P:aromatic amino acid family biosynthetic process"/>
    <property type="evidence" value="ECO:0007669"/>
    <property type="project" value="InterPro"/>
</dbReference>
<evidence type="ECO:0000256" key="9">
    <source>
        <dbReference type="ARBA" id="ARBA00023239"/>
    </source>
</evidence>
<comment type="function">
    <text evidence="4">Catalyzes the conversion of 3-deoxy-D-arabino-heptulosonate 7-phosphate (DAHP) to dehydroquinate (DHQ).</text>
</comment>
<dbReference type="InterPro" id="IPR030960">
    <property type="entry name" value="DHQS/DOIS_N"/>
</dbReference>
<gene>
    <name evidence="14" type="ORF">SAMN05443429_102239</name>
</gene>
<keyword evidence="9" id="KW-0456">Lyase</keyword>
<dbReference type="STRING" id="1118202.SAMN05443429_102239"/>
<comment type="cofactor">
    <cofactor evidence="3">
        <name>Zn(2+)</name>
        <dbReference type="ChEBI" id="CHEBI:29105"/>
    </cofactor>
</comment>
<keyword evidence="15" id="KW-1185">Reference proteome</keyword>
<dbReference type="Gene3D" id="3.40.50.1970">
    <property type="match status" value="1"/>
</dbReference>
<evidence type="ECO:0000256" key="4">
    <source>
        <dbReference type="ARBA" id="ARBA00003485"/>
    </source>
</evidence>
<evidence type="ECO:0000256" key="1">
    <source>
        <dbReference type="ARBA" id="ARBA00001911"/>
    </source>
</evidence>
<evidence type="ECO:0000256" key="10">
    <source>
        <dbReference type="ARBA" id="ARBA00023285"/>
    </source>
</evidence>
<dbReference type="PANTHER" id="PTHR43622:SF1">
    <property type="entry name" value="3-DEHYDROQUINATE SYNTHASE"/>
    <property type="match status" value="1"/>
</dbReference>
<dbReference type="InterPro" id="IPR056179">
    <property type="entry name" value="DHQS_C"/>
</dbReference>
<dbReference type="PIRSF" id="PIRSF001455">
    <property type="entry name" value="DHQ_synth"/>
    <property type="match status" value="1"/>
</dbReference>
<dbReference type="Pfam" id="PF01761">
    <property type="entry name" value="DHQ_synthase"/>
    <property type="match status" value="1"/>
</dbReference>
<dbReference type="CDD" id="cd08195">
    <property type="entry name" value="DHQS"/>
    <property type="match status" value="1"/>
</dbReference>
<dbReference type="RefSeq" id="WP_073178613.1">
    <property type="nucleotide sequence ID" value="NZ_FQYI01000002.1"/>
</dbReference>